<dbReference type="InterPro" id="IPR011260">
    <property type="entry name" value="RNAP_asu_C"/>
</dbReference>
<keyword evidence="2" id="KW-0804">Transcription</keyword>
<feature type="domain" description="RNA polymerase alpha subunit C-terminal" evidence="1">
    <location>
        <begin position="34"/>
        <end position="92"/>
    </location>
</feature>
<keyword evidence="2" id="KW-0240">DNA-directed RNA polymerase</keyword>
<reference evidence="2 3" key="1">
    <citation type="submission" date="2020-04" db="EMBL/GenBank/DDBJ databases">
        <authorList>
            <person name="De Canck E."/>
        </authorList>
    </citation>
    <scope>NUCLEOTIDE SEQUENCE [LARGE SCALE GENOMIC DNA]</scope>
    <source>
        <strain evidence="2 3">LMG 28138</strain>
    </source>
</reference>
<sequence length="98" mass="10618">MELNLKVASAAEARVAIETLNRYIEASESQQRLIEAQHLTIDDIGLTTYTANSLRASNITTLAQLMTMTVHGILKLDRMGAKGLADIRAALARHGATI</sequence>
<dbReference type="RefSeq" id="WP_175107479.1">
    <property type="nucleotide sequence ID" value="NZ_CADIKM010000038.1"/>
</dbReference>
<dbReference type="Gene3D" id="1.10.150.20">
    <property type="entry name" value="5' to 3' exonuclease, C-terminal subdomain"/>
    <property type="match status" value="1"/>
</dbReference>
<dbReference type="Proteomes" id="UP000494115">
    <property type="component" value="Unassembled WGS sequence"/>
</dbReference>
<dbReference type="EC" id="2.7.7.6" evidence="2"/>
<dbReference type="SUPFAM" id="SSF47789">
    <property type="entry name" value="C-terminal domain of RNA polymerase alpha subunit"/>
    <property type="match status" value="1"/>
</dbReference>
<dbReference type="AlphaFoldDB" id="A0A6S7BHI8"/>
<keyword evidence="2" id="KW-0548">Nucleotidyltransferase</keyword>
<keyword evidence="2" id="KW-0808">Transferase</keyword>
<accession>A0A6S7BHI8</accession>
<evidence type="ECO:0000313" key="3">
    <source>
        <dbReference type="Proteomes" id="UP000494115"/>
    </source>
</evidence>
<keyword evidence="3" id="KW-1185">Reference proteome</keyword>
<dbReference type="Pfam" id="PF03118">
    <property type="entry name" value="RNA_pol_A_CTD"/>
    <property type="match status" value="1"/>
</dbReference>
<organism evidence="2 3">
    <name type="scientific">Pararobbsia alpina</name>
    <dbReference type="NCBI Taxonomy" id="621374"/>
    <lineage>
        <taxon>Bacteria</taxon>
        <taxon>Pseudomonadati</taxon>
        <taxon>Pseudomonadota</taxon>
        <taxon>Betaproteobacteria</taxon>
        <taxon>Burkholderiales</taxon>
        <taxon>Burkholderiaceae</taxon>
        <taxon>Pararobbsia</taxon>
    </lineage>
</organism>
<proteinExistence type="predicted"/>
<name>A0A6S7BHI8_9BURK</name>
<dbReference type="GO" id="GO:0006351">
    <property type="term" value="P:DNA-templated transcription"/>
    <property type="evidence" value="ECO:0007669"/>
    <property type="project" value="InterPro"/>
</dbReference>
<dbReference type="EMBL" id="CADIKM010000038">
    <property type="protein sequence ID" value="CAB3800578.1"/>
    <property type="molecule type" value="Genomic_DNA"/>
</dbReference>
<dbReference type="GO" id="GO:0003677">
    <property type="term" value="F:DNA binding"/>
    <property type="evidence" value="ECO:0007669"/>
    <property type="project" value="InterPro"/>
</dbReference>
<evidence type="ECO:0000313" key="2">
    <source>
        <dbReference type="EMBL" id="CAB3800578.1"/>
    </source>
</evidence>
<evidence type="ECO:0000259" key="1">
    <source>
        <dbReference type="Pfam" id="PF03118"/>
    </source>
</evidence>
<dbReference type="GO" id="GO:0003899">
    <property type="term" value="F:DNA-directed RNA polymerase activity"/>
    <property type="evidence" value="ECO:0007669"/>
    <property type="project" value="UniProtKB-EC"/>
</dbReference>
<gene>
    <name evidence="2" type="primary">rpoA_2</name>
    <name evidence="2" type="ORF">LMG28138_04856</name>
</gene>
<protein>
    <submittedName>
        <fullName evidence="2">DNA-directed RNA polymerase subunit alpha</fullName>
        <ecNumber evidence="2">2.7.7.6</ecNumber>
    </submittedName>
</protein>
<dbReference type="GO" id="GO:0000428">
    <property type="term" value="C:DNA-directed RNA polymerase complex"/>
    <property type="evidence" value="ECO:0007669"/>
    <property type="project" value="UniProtKB-KW"/>
</dbReference>